<dbReference type="OrthoDB" id="5242879at2"/>
<dbReference type="GO" id="GO:0016787">
    <property type="term" value="F:hydrolase activity"/>
    <property type="evidence" value="ECO:0007669"/>
    <property type="project" value="UniProtKB-KW"/>
</dbReference>
<dbReference type="SUPFAM" id="SSF63817">
    <property type="entry name" value="Sortase"/>
    <property type="match status" value="1"/>
</dbReference>
<keyword evidence="1" id="KW-0378">Hydrolase</keyword>
<evidence type="ECO:0000256" key="1">
    <source>
        <dbReference type="ARBA" id="ARBA00022801"/>
    </source>
</evidence>
<protein>
    <submittedName>
        <fullName evidence="5">Sortase A</fullName>
    </submittedName>
</protein>
<keyword evidence="4" id="KW-0812">Transmembrane</keyword>
<gene>
    <name evidence="5" type="ORF">EDD31_1706</name>
</gene>
<dbReference type="InterPro" id="IPR005754">
    <property type="entry name" value="Sortase"/>
</dbReference>
<dbReference type="Proteomes" id="UP000280668">
    <property type="component" value="Unassembled WGS sequence"/>
</dbReference>
<keyword evidence="6" id="KW-1185">Reference proteome</keyword>
<evidence type="ECO:0000256" key="4">
    <source>
        <dbReference type="SAM" id="Phobius"/>
    </source>
</evidence>
<evidence type="ECO:0000256" key="3">
    <source>
        <dbReference type="SAM" id="MobiDB-lite"/>
    </source>
</evidence>
<comment type="caution">
    <text evidence="5">The sequence shown here is derived from an EMBL/GenBank/DDBJ whole genome shotgun (WGS) entry which is preliminary data.</text>
</comment>
<feature type="region of interest" description="Disordered" evidence="3">
    <location>
        <begin position="1"/>
        <end position="37"/>
    </location>
</feature>
<dbReference type="InterPro" id="IPR023365">
    <property type="entry name" value="Sortase_dom-sf"/>
</dbReference>
<name>A0A3N2BDK8_9MICO</name>
<accession>A0A3N2BDK8</accession>
<dbReference type="InterPro" id="IPR053465">
    <property type="entry name" value="Sortase_Class_E"/>
</dbReference>
<feature type="transmembrane region" description="Helical" evidence="4">
    <location>
        <begin position="48"/>
        <end position="73"/>
    </location>
</feature>
<proteinExistence type="predicted"/>
<organism evidence="5 6">
    <name type="scientific">Bogoriella caseilytica</name>
    <dbReference type="NCBI Taxonomy" id="56055"/>
    <lineage>
        <taxon>Bacteria</taxon>
        <taxon>Bacillati</taxon>
        <taxon>Actinomycetota</taxon>
        <taxon>Actinomycetes</taxon>
        <taxon>Micrococcales</taxon>
        <taxon>Bogoriellaceae</taxon>
        <taxon>Bogoriella</taxon>
    </lineage>
</organism>
<dbReference type="Gene3D" id="2.40.260.10">
    <property type="entry name" value="Sortase"/>
    <property type="match status" value="1"/>
</dbReference>
<feature type="active site" description="Proton donor/acceptor" evidence="2">
    <location>
        <position position="170"/>
    </location>
</feature>
<dbReference type="Pfam" id="PF04203">
    <property type="entry name" value="Sortase"/>
    <property type="match status" value="1"/>
</dbReference>
<keyword evidence="4" id="KW-1133">Transmembrane helix</keyword>
<dbReference type="CDD" id="cd05830">
    <property type="entry name" value="Sortase_E"/>
    <property type="match status" value="1"/>
</dbReference>
<evidence type="ECO:0000313" key="5">
    <source>
        <dbReference type="EMBL" id="ROR73329.1"/>
    </source>
</evidence>
<evidence type="ECO:0000256" key="2">
    <source>
        <dbReference type="PIRSR" id="PIRSR605754-1"/>
    </source>
</evidence>
<reference evidence="5 6" key="1">
    <citation type="submission" date="2018-11" db="EMBL/GenBank/DDBJ databases">
        <title>Sequencing the genomes of 1000 actinobacteria strains.</title>
        <authorList>
            <person name="Klenk H.-P."/>
        </authorList>
    </citation>
    <scope>NUCLEOTIDE SEQUENCE [LARGE SCALE GENOMIC DNA]</scope>
    <source>
        <strain evidence="5 6">DSM 11294</strain>
    </source>
</reference>
<sequence length="272" mass="29615">MTTPRRDEGGLATLFETAEPATAPPPPPSRVARRAGTSRPKLGPFARVVGVLGELLITAGIILGLFVVWQVYWTDVEAGVTQRAALEELRDRGQGLPEEATAPGEGDPPIIDAPAPGEVFASLHVPRWGGENAIPVAEGVGMDLLNIGYAGHYEETQLPGEVGNFALAAHRQSYGAAFRHVDSLETGDRMVVWTEKAWLVYEVTDAYIVLPHEVDVLAPVPREPGVEATERTITLTTCHPLFQTAERYIVHGEMTEWYPPSQTMPEHLREVS</sequence>
<dbReference type="AlphaFoldDB" id="A0A3N2BDK8"/>
<dbReference type="RefSeq" id="WP_123303764.1">
    <property type="nucleotide sequence ID" value="NZ_RKHK01000001.1"/>
</dbReference>
<keyword evidence="4" id="KW-0472">Membrane</keyword>
<dbReference type="InterPro" id="IPR042003">
    <property type="entry name" value="Sortase_E"/>
</dbReference>
<dbReference type="NCBIfam" id="NF033747">
    <property type="entry name" value="class_E_sortase"/>
    <property type="match status" value="1"/>
</dbReference>
<evidence type="ECO:0000313" key="6">
    <source>
        <dbReference type="Proteomes" id="UP000280668"/>
    </source>
</evidence>
<dbReference type="EMBL" id="RKHK01000001">
    <property type="protein sequence ID" value="ROR73329.1"/>
    <property type="molecule type" value="Genomic_DNA"/>
</dbReference>
<feature type="active site" description="Acyl-thioester intermediate" evidence="2">
    <location>
        <position position="238"/>
    </location>
</feature>
<dbReference type="NCBIfam" id="TIGR01076">
    <property type="entry name" value="sortase_fam"/>
    <property type="match status" value="1"/>
</dbReference>